<feature type="transmembrane region" description="Helical" evidence="1">
    <location>
        <begin position="60"/>
        <end position="79"/>
    </location>
</feature>
<accession>A0ABT9PJL0</accession>
<sequence>MHHDVTGKVDRYGSPNEMWIAIALFALIALGALLITRWPGSTNTMIEPRSEEGWQAYYRATRWAMVAFSVLMTALNWAFIGSTAWGWPIWLTWVIVGAVMAVVVVLPLRARNIAKASSHET</sequence>
<evidence type="ECO:0000313" key="3">
    <source>
        <dbReference type="Proteomes" id="UP001230145"/>
    </source>
</evidence>
<keyword evidence="2" id="KW-0131">Cell cycle</keyword>
<protein>
    <submittedName>
        <fullName evidence="2">Cell division protein FtsW (Lipid II flippase)</fullName>
    </submittedName>
</protein>
<feature type="transmembrane region" description="Helical" evidence="1">
    <location>
        <begin position="18"/>
        <end position="39"/>
    </location>
</feature>
<name>A0ABT9PJL0_9ACTO</name>
<dbReference type="RefSeq" id="WP_307634906.1">
    <property type="nucleotide sequence ID" value="NZ_CP133407.1"/>
</dbReference>
<keyword evidence="3" id="KW-1185">Reference proteome</keyword>
<keyword evidence="2" id="KW-0132">Cell division</keyword>
<keyword evidence="1" id="KW-0472">Membrane</keyword>
<gene>
    <name evidence="2" type="ORF">J2S45_001315</name>
</gene>
<dbReference type="Proteomes" id="UP001230145">
    <property type="component" value="Unassembled WGS sequence"/>
</dbReference>
<evidence type="ECO:0000313" key="2">
    <source>
        <dbReference type="EMBL" id="MDP9832636.1"/>
    </source>
</evidence>
<feature type="transmembrane region" description="Helical" evidence="1">
    <location>
        <begin position="85"/>
        <end position="108"/>
    </location>
</feature>
<dbReference type="EMBL" id="JAUSQL010000001">
    <property type="protein sequence ID" value="MDP9832636.1"/>
    <property type="molecule type" value="Genomic_DNA"/>
</dbReference>
<comment type="caution">
    <text evidence="2">The sequence shown here is derived from an EMBL/GenBank/DDBJ whole genome shotgun (WGS) entry which is preliminary data.</text>
</comment>
<organism evidence="2 3">
    <name type="scientific">Trueperella abortisuis</name>
    <dbReference type="NCBI Taxonomy" id="445930"/>
    <lineage>
        <taxon>Bacteria</taxon>
        <taxon>Bacillati</taxon>
        <taxon>Actinomycetota</taxon>
        <taxon>Actinomycetes</taxon>
        <taxon>Actinomycetales</taxon>
        <taxon>Actinomycetaceae</taxon>
        <taxon>Trueperella</taxon>
    </lineage>
</organism>
<reference evidence="2 3" key="1">
    <citation type="submission" date="2023-07" db="EMBL/GenBank/DDBJ databases">
        <title>Sequencing the genomes of 1000 actinobacteria strains.</title>
        <authorList>
            <person name="Klenk H.-P."/>
        </authorList>
    </citation>
    <scope>NUCLEOTIDE SEQUENCE [LARGE SCALE GENOMIC DNA]</scope>
    <source>
        <strain evidence="2 3">DSM 19515</strain>
    </source>
</reference>
<dbReference type="GO" id="GO:0051301">
    <property type="term" value="P:cell division"/>
    <property type="evidence" value="ECO:0007669"/>
    <property type="project" value="UniProtKB-KW"/>
</dbReference>
<proteinExistence type="predicted"/>
<keyword evidence="1" id="KW-0812">Transmembrane</keyword>
<keyword evidence="1" id="KW-1133">Transmembrane helix</keyword>
<evidence type="ECO:0000256" key="1">
    <source>
        <dbReference type="SAM" id="Phobius"/>
    </source>
</evidence>